<evidence type="ECO:0008006" key="4">
    <source>
        <dbReference type="Google" id="ProtNLM"/>
    </source>
</evidence>
<dbReference type="Gene3D" id="3.40.50.10540">
    <property type="entry name" value="Crotonobetainyl-coa:carnitine coa-transferase, domain 1"/>
    <property type="match status" value="1"/>
</dbReference>
<organism evidence="2 3">
    <name type="scientific">Acrocarpospora pleiomorpha</name>
    <dbReference type="NCBI Taxonomy" id="90975"/>
    <lineage>
        <taxon>Bacteria</taxon>
        <taxon>Bacillati</taxon>
        <taxon>Actinomycetota</taxon>
        <taxon>Actinomycetes</taxon>
        <taxon>Streptosporangiales</taxon>
        <taxon>Streptosporangiaceae</taxon>
        <taxon>Acrocarpospora</taxon>
    </lineage>
</organism>
<reference evidence="2 3" key="1">
    <citation type="submission" date="2019-10" db="EMBL/GenBank/DDBJ databases">
        <title>Whole genome shotgun sequence of Acrocarpospora pleiomorpha NBRC 16267.</title>
        <authorList>
            <person name="Ichikawa N."/>
            <person name="Kimura A."/>
            <person name="Kitahashi Y."/>
            <person name="Komaki H."/>
            <person name="Oguchi A."/>
        </authorList>
    </citation>
    <scope>NUCLEOTIDE SEQUENCE [LARGE SCALE GENOMIC DNA]</scope>
    <source>
        <strain evidence="2 3">NBRC 16267</strain>
    </source>
</reference>
<dbReference type="PANTHER" id="PTHR48228">
    <property type="entry name" value="SUCCINYL-COA--D-CITRAMALATE COA-TRANSFERASE"/>
    <property type="match status" value="1"/>
</dbReference>
<feature type="region of interest" description="Disordered" evidence="1">
    <location>
        <begin position="241"/>
        <end position="261"/>
    </location>
</feature>
<protein>
    <recommendedName>
        <fullName evidence="4">CoA transferase</fullName>
    </recommendedName>
</protein>
<dbReference type="InterPro" id="IPR003673">
    <property type="entry name" value="CoA-Trfase_fam_III"/>
</dbReference>
<gene>
    <name evidence="2" type="ORF">Aple_047470</name>
</gene>
<proteinExistence type="predicted"/>
<sequence>MVEVGKVGSGGDGRPLAGVRVLDLTRVIAGPVAGRVLAAYGANVLRVGAEDLPEVPGLVVETAFGKRSCHIDLRVESEKLWELVRGADVILRGYRPGALEGFGFAADELARVRPGIVVVDISAYGVKGPWAGRRGFDSLVQMVSGIAHEGGDGSRPGPLPCQALDHATGYLAAFAAVAGLLRRADEGGSWHAELSLARTAWWLDELGRGEPGAEPYADDLLDTMGSVFGELTFVRPPGSIEGAEPYWASPPPRRGEHAPAW</sequence>
<comment type="caution">
    <text evidence="2">The sequence shown here is derived from an EMBL/GenBank/DDBJ whole genome shotgun (WGS) entry which is preliminary data.</text>
</comment>
<name>A0A5M3XLM4_9ACTN</name>
<dbReference type="EMBL" id="BLAF01000026">
    <property type="protein sequence ID" value="GES21850.1"/>
    <property type="molecule type" value="Genomic_DNA"/>
</dbReference>
<dbReference type="Pfam" id="PF02515">
    <property type="entry name" value="CoA_transf_3"/>
    <property type="match status" value="1"/>
</dbReference>
<dbReference type="SUPFAM" id="SSF89796">
    <property type="entry name" value="CoA-transferase family III (CaiB/BaiF)"/>
    <property type="match status" value="1"/>
</dbReference>
<evidence type="ECO:0000313" key="2">
    <source>
        <dbReference type="EMBL" id="GES21850.1"/>
    </source>
</evidence>
<accession>A0A5M3XLM4</accession>
<dbReference type="Proteomes" id="UP000377595">
    <property type="component" value="Unassembled WGS sequence"/>
</dbReference>
<dbReference type="GO" id="GO:0003824">
    <property type="term" value="F:catalytic activity"/>
    <property type="evidence" value="ECO:0007669"/>
    <property type="project" value="InterPro"/>
</dbReference>
<dbReference type="InterPro" id="IPR050509">
    <property type="entry name" value="CoA-transferase_III"/>
</dbReference>
<evidence type="ECO:0000313" key="3">
    <source>
        <dbReference type="Proteomes" id="UP000377595"/>
    </source>
</evidence>
<dbReference type="InterPro" id="IPR023606">
    <property type="entry name" value="CoA-Trfase_III_dom_1_sf"/>
</dbReference>
<dbReference type="RefSeq" id="WP_246264726.1">
    <property type="nucleotide sequence ID" value="NZ_BLAF01000026.1"/>
</dbReference>
<keyword evidence="3" id="KW-1185">Reference proteome</keyword>
<dbReference type="PANTHER" id="PTHR48228:SF4">
    <property type="entry name" value="BLR3030 PROTEIN"/>
    <property type="match status" value="1"/>
</dbReference>
<dbReference type="AlphaFoldDB" id="A0A5M3XLM4"/>
<evidence type="ECO:0000256" key="1">
    <source>
        <dbReference type="SAM" id="MobiDB-lite"/>
    </source>
</evidence>